<dbReference type="AlphaFoldDB" id="A0A9C6WW15"/>
<proteinExistence type="predicted"/>
<reference evidence="2" key="1">
    <citation type="submission" date="2025-08" db="UniProtKB">
        <authorList>
            <consortium name="RefSeq"/>
        </authorList>
    </citation>
    <scope>IDENTIFICATION</scope>
    <source>
        <tissue evidence="2">Whole organism</tissue>
    </source>
</reference>
<keyword evidence="1" id="KW-1185">Reference proteome</keyword>
<dbReference type="RefSeq" id="XP_052123571.1">
    <property type="nucleotide sequence ID" value="XM_052267611.1"/>
</dbReference>
<organism evidence="1 2">
    <name type="scientific">Frankliniella occidentalis</name>
    <name type="common">Western flower thrips</name>
    <name type="synonym">Euthrips occidentalis</name>
    <dbReference type="NCBI Taxonomy" id="133901"/>
    <lineage>
        <taxon>Eukaryota</taxon>
        <taxon>Metazoa</taxon>
        <taxon>Ecdysozoa</taxon>
        <taxon>Arthropoda</taxon>
        <taxon>Hexapoda</taxon>
        <taxon>Insecta</taxon>
        <taxon>Pterygota</taxon>
        <taxon>Neoptera</taxon>
        <taxon>Paraneoptera</taxon>
        <taxon>Thysanoptera</taxon>
        <taxon>Terebrantia</taxon>
        <taxon>Thripoidea</taxon>
        <taxon>Thripidae</taxon>
        <taxon>Frankliniella</taxon>
    </lineage>
</organism>
<protein>
    <submittedName>
        <fullName evidence="2">Uncharacterized protein LOC127749456</fullName>
    </submittedName>
</protein>
<gene>
    <name evidence="2" type="primary">LOC127749456</name>
</gene>
<dbReference type="GeneID" id="127749456"/>
<dbReference type="Proteomes" id="UP000504606">
    <property type="component" value="Unplaced"/>
</dbReference>
<sequence length="234" mass="27025">MASLLHLDVDVKNEIFEDSENLPLVSSLDITDSYDEVKVDLLNDMKEEDTTTTNPQPDSFCFNNCCCFEYTPASFPRPPVKTHLARRRVFSRQESGVWRDLVIVRKLLQTTLPKKHVGSRWTKLTTESIMRFLKSFLSMARSSRLTHCASVCLSLNGPRILKCEVCFLEFSGLYDRYLKLFTHYKNSHKLKCNVLIGQKWIKQKASLEVMVDAWKLDLKYELQNSCCIGELSLV</sequence>
<evidence type="ECO:0000313" key="1">
    <source>
        <dbReference type="Proteomes" id="UP000504606"/>
    </source>
</evidence>
<dbReference type="KEGG" id="foc:127749456"/>
<accession>A0A9C6WW15</accession>
<evidence type="ECO:0000313" key="2">
    <source>
        <dbReference type="RefSeq" id="XP_052123571.1"/>
    </source>
</evidence>
<name>A0A9C6WW15_FRAOC</name>